<accession>A0A0F9KHM6</accession>
<proteinExistence type="predicted"/>
<gene>
    <name evidence="1" type="ORF">LCGC14_1327730</name>
</gene>
<organism evidence="1">
    <name type="scientific">marine sediment metagenome</name>
    <dbReference type="NCBI Taxonomy" id="412755"/>
    <lineage>
        <taxon>unclassified sequences</taxon>
        <taxon>metagenomes</taxon>
        <taxon>ecological metagenomes</taxon>
    </lineage>
</organism>
<reference evidence="1" key="1">
    <citation type="journal article" date="2015" name="Nature">
        <title>Complex archaea that bridge the gap between prokaryotes and eukaryotes.</title>
        <authorList>
            <person name="Spang A."/>
            <person name="Saw J.H."/>
            <person name="Jorgensen S.L."/>
            <person name="Zaremba-Niedzwiedzka K."/>
            <person name="Martijn J."/>
            <person name="Lind A.E."/>
            <person name="van Eijk R."/>
            <person name="Schleper C."/>
            <person name="Guy L."/>
            <person name="Ettema T.J."/>
        </authorList>
    </citation>
    <scope>NUCLEOTIDE SEQUENCE</scope>
</reference>
<dbReference type="AlphaFoldDB" id="A0A0F9KHM6"/>
<protein>
    <submittedName>
        <fullName evidence="1">Uncharacterized protein</fullName>
    </submittedName>
</protein>
<evidence type="ECO:0000313" key="1">
    <source>
        <dbReference type="EMBL" id="KKM81644.1"/>
    </source>
</evidence>
<name>A0A0F9KHM6_9ZZZZ</name>
<dbReference type="EMBL" id="LAZR01007988">
    <property type="protein sequence ID" value="KKM81644.1"/>
    <property type="molecule type" value="Genomic_DNA"/>
</dbReference>
<sequence>MTNYLTSEILENLAIVDNSTSLNSTFQTLFRKIQQDIGIDPVTSKVKITWSNKHVSDKLKIDGIFNFGVNRSSKNKTLIIEVCKADIKFLPFILLREIYNLFTPEEIRNYESVQLVINQIIMVELSKHDGLNEWRGLIKEHLEHHDSFSKGFDRLTPYDRLNSFLNIKISEKFNPIRFFFKYIKDNKSIMADRLDDAENDIHDIFFYEFMKYILERMTDDDMIETVRCLVYIFYKIKLIRNIGEYQSYFLKFKADGQLQTELSLRKFIKNFDWIKSESYIAPSYRVNWKTLDICVIFIFIRFNPILNKAKIYKIIKDLPFLITSKFSRSNFSLDLLGTLYIPKVYLEDLINLVKRLENLGYIIKQHLLLLNSMISNFNLNYLRKYSQKHLLIDPNHSKYEKKYEIEFKLDYGSKFYKSTLTILDFLLLDRIPYYSVTGLGFERKAETLKTFKSDLLSEISTERAKIKDLKIILNSFNNSEESKAEILKFLKINKYFGFFYIKMMLEDCITLIGFIEGIIMKNPEITSFSQIQNALINQQHSHLIEENIILNNNYAKNIILKEVFSFYFSSKEILKKNIEKYKQFYALFNSCHNLRLFDLNAIKKILLDKDLVNTIYQKKDDKLRNSYEKYRLYKITSQKIDDILEKFLAHKPPIIKPNLINTVIFIQSYNFLHLILIDSSETRKKLNLIKVVFQKFFIFNVTDIITNKNHLYVELRTSFLSNKEKEQLYSIIYNYFKENIVYGKSYLWSGFTTAFSLKNYYDFHSKQFFYTKDLFEQYFLSIQKLLGESLKIPQDKPTSPEKFWSRERNISNLIKTVNERVSREHIDFNISHLNKLLDLHLNLEENLLDIEKFKEIKLQYFFKNYIKSIKFIPAFQHFGFSQSYLYLYPTDLNKIDLKLLLMNIFQNVKYPACLDDSNSFLIKYIMPYNIPNVKYLNCLTKTKQVIREYCLFSIKKIIPILRFDYNLGVDGWTYKKDEFKKYLQNILFNPNYNISVPKLKEFEIANNSDTPFTPESLEYDSLTQIYDYHSIDIKSYLGTRNYKTIKHIIDLLKKNLIFPYLSLKNLNLHEKISIIIPNLKPELNETLIKIFNFFNYGFIYEIKGEYFIYGFPQEVQFQNGLMIKLYLPKCELHEFVRLFDLLFEYLEIKDYLILNDLIDGKQLIKSIFGKLDFLKKYNPLKNLKWNEEDKIWMNHKLFTEKFEPIYPDLILKEKK</sequence>
<comment type="caution">
    <text evidence="1">The sequence shown here is derived from an EMBL/GenBank/DDBJ whole genome shotgun (WGS) entry which is preliminary data.</text>
</comment>